<dbReference type="InterPro" id="IPR036857">
    <property type="entry name" value="Thyroglobulin_1_sf"/>
</dbReference>
<evidence type="ECO:0000256" key="6">
    <source>
        <dbReference type="SAM" id="MobiDB-lite"/>
    </source>
</evidence>
<proteinExistence type="predicted"/>
<dbReference type="InterPro" id="IPR051950">
    <property type="entry name" value="Dev_reg/Prot_inhib"/>
</dbReference>
<evidence type="ECO:0000256" key="3">
    <source>
        <dbReference type="ARBA" id="ARBA00022737"/>
    </source>
</evidence>
<reference evidence="8 9" key="1">
    <citation type="journal article" date="2024" name="Proc. Natl. Acad. Sci. U.S.A.">
        <title>The genetic regulatory architecture and epigenomic basis for age-related changes in rattlesnake venom.</title>
        <authorList>
            <person name="Hogan M.P."/>
            <person name="Holding M.L."/>
            <person name="Nystrom G.S."/>
            <person name="Colston T.J."/>
            <person name="Bartlett D.A."/>
            <person name="Mason A.J."/>
            <person name="Ellsworth S.A."/>
            <person name="Rautsaw R.M."/>
            <person name="Lawrence K.C."/>
            <person name="Strickland J.L."/>
            <person name="He B."/>
            <person name="Fraser P."/>
            <person name="Margres M.J."/>
            <person name="Gilbert D.M."/>
            <person name="Gibbs H.L."/>
            <person name="Parkinson C.L."/>
            <person name="Rokyta D.R."/>
        </authorList>
    </citation>
    <scope>NUCLEOTIDE SEQUENCE [LARGE SCALE GENOMIC DNA]</scope>
    <source>
        <strain evidence="8">DRR0105</strain>
    </source>
</reference>
<feature type="domain" description="Thyroglobulin type-1" evidence="7">
    <location>
        <begin position="72"/>
        <end position="141"/>
    </location>
</feature>
<feature type="region of interest" description="Disordered" evidence="6">
    <location>
        <begin position="269"/>
        <end position="396"/>
    </location>
</feature>
<evidence type="ECO:0000256" key="4">
    <source>
        <dbReference type="ARBA" id="ARBA00023157"/>
    </source>
</evidence>
<dbReference type="SUPFAM" id="SSF57610">
    <property type="entry name" value="Thyroglobulin type-1 domain"/>
    <property type="match status" value="2"/>
</dbReference>
<dbReference type="PANTHER" id="PTHR12352">
    <property type="entry name" value="SECRETED MODULAR CALCIUM-BINDING PROTEIN"/>
    <property type="match status" value="1"/>
</dbReference>
<dbReference type="PANTHER" id="PTHR12352:SF3">
    <property type="entry name" value="NIDOGEN-2"/>
    <property type="match status" value="1"/>
</dbReference>
<dbReference type="GO" id="GO:0007160">
    <property type="term" value="P:cell-matrix adhesion"/>
    <property type="evidence" value="ECO:0007669"/>
    <property type="project" value="TreeGrafter"/>
</dbReference>
<dbReference type="Gene3D" id="4.10.800.10">
    <property type="entry name" value="Thyroglobulin type-1"/>
    <property type="match status" value="1"/>
</dbReference>
<evidence type="ECO:0000313" key="8">
    <source>
        <dbReference type="EMBL" id="KAK9403012.1"/>
    </source>
</evidence>
<dbReference type="CDD" id="cd00191">
    <property type="entry name" value="TY"/>
    <property type="match status" value="1"/>
</dbReference>
<dbReference type="EMBL" id="JAOTOJ010000003">
    <property type="protein sequence ID" value="KAK9403012.1"/>
    <property type="molecule type" value="Genomic_DNA"/>
</dbReference>
<sequence>MFDAFHDALGDFLDLDVFFGSFSWIYQVKGGQGNGDYANVQKLGSQAWCVNPVSGEVTQESKTDSNGEVPCPSYCNLLKSKALVREIGRGYIPECESDPQGFSPVQCSEDQASCWCVFDNGQEAPGTRVNGQRSACERPRCPLPYNASSLTNGLQPFQSVQIQTQFQLILPPEKTCSPDYSGLLETFQIFILDELKSRGFCHIQETVSTLGNLVSVPVCGDSAVLVQCAAADRLGVNVTWQAMLKNVPVTALPDLYDIAGIYQLRKGGREGAEGERRVKRRKEGRKEEREGGREGGRKEGKRRGREEGRKEEREGGRKEGRKEEREGGREEGRKERGEGGRKEGRKEGKRRGKEEGRKEEREGGRKQEREGEKKEGGEGGRKEGRKEEKEGGRKGR</sequence>
<keyword evidence="3" id="KW-0677">Repeat</keyword>
<evidence type="ECO:0000313" key="9">
    <source>
        <dbReference type="Proteomes" id="UP001474421"/>
    </source>
</evidence>
<comment type="subcellular location">
    <subcellularLocation>
        <location evidence="1">Secreted</location>
    </subcellularLocation>
</comment>
<dbReference type="Pfam" id="PF00086">
    <property type="entry name" value="Thyroglobulin_1"/>
    <property type="match status" value="1"/>
</dbReference>
<dbReference type="PROSITE" id="PS51162">
    <property type="entry name" value="THYROGLOBULIN_1_2"/>
    <property type="match status" value="1"/>
</dbReference>
<dbReference type="GO" id="GO:0005615">
    <property type="term" value="C:extracellular space"/>
    <property type="evidence" value="ECO:0007669"/>
    <property type="project" value="TreeGrafter"/>
</dbReference>
<dbReference type="SMART" id="SM00211">
    <property type="entry name" value="TY"/>
    <property type="match status" value="2"/>
</dbReference>
<feature type="compositionally biased region" description="Basic and acidic residues" evidence="6">
    <location>
        <begin position="284"/>
        <end position="396"/>
    </location>
</feature>
<feature type="disulfide bond" evidence="5">
    <location>
        <begin position="107"/>
        <end position="114"/>
    </location>
</feature>
<dbReference type="AlphaFoldDB" id="A0AAW1BM21"/>
<keyword evidence="4 5" id="KW-1015">Disulfide bond</keyword>
<evidence type="ECO:0000256" key="1">
    <source>
        <dbReference type="ARBA" id="ARBA00004613"/>
    </source>
</evidence>
<evidence type="ECO:0000256" key="2">
    <source>
        <dbReference type="ARBA" id="ARBA00022525"/>
    </source>
</evidence>
<evidence type="ECO:0000256" key="5">
    <source>
        <dbReference type="PROSITE-ProRule" id="PRU00500"/>
    </source>
</evidence>
<dbReference type="InterPro" id="IPR000716">
    <property type="entry name" value="Thyroglobulin_1"/>
</dbReference>
<dbReference type="GO" id="GO:0005604">
    <property type="term" value="C:basement membrane"/>
    <property type="evidence" value="ECO:0007669"/>
    <property type="project" value="TreeGrafter"/>
</dbReference>
<comment type="caution">
    <text evidence="5">Lacks conserved residue(s) required for the propagation of feature annotation.</text>
</comment>
<comment type="caution">
    <text evidence="8">The sequence shown here is derived from an EMBL/GenBank/DDBJ whole genome shotgun (WGS) entry which is preliminary data.</text>
</comment>
<accession>A0AAW1BM21</accession>
<organism evidence="8 9">
    <name type="scientific">Crotalus adamanteus</name>
    <name type="common">Eastern diamondback rattlesnake</name>
    <dbReference type="NCBI Taxonomy" id="8729"/>
    <lineage>
        <taxon>Eukaryota</taxon>
        <taxon>Metazoa</taxon>
        <taxon>Chordata</taxon>
        <taxon>Craniata</taxon>
        <taxon>Vertebrata</taxon>
        <taxon>Euteleostomi</taxon>
        <taxon>Lepidosauria</taxon>
        <taxon>Squamata</taxon>
        <taxon>Bifurcata</taxon>
        <taxon>Unidentata</taxon>
        <taxon>Episquamata</taxon>
        <taxon>Toxicofera</taxon>
        <taxon>Serpentes</taxon>
        <taxon>Colubroidea</taxon>
        <taxon>Viperidae</taxon>
        <taxon>Crotalinae</taxon>
        <taxon>Crotalus</taxon>
    </lineage>
</organism>
<name>A0AAW1BM21_CROAD</name>
<dbReference type="Proteomes" id="UP001474421">
    <property type="component" value="Unassembled WGS sequence"/>
</dbReference>
<gene>
    <name evidence="8" type="ORF">NXF25_007839</name>
</gene>
<evidence type="ECO:0000259" key="7">
    <source>
        <dbReference type="PROSITE" id="PS51162"/>
    </source>
</evidence>
<keyword evidence="2" id="KW-0964">Secreted</keyword>
<protein>
    <submittedName>
        <fullName evidence="8">Thyroglobulin-like</fullName>
    </submittedName>
</protein>
<keyword evidence="9" id="KW-1185">Reference proteome</keyword>